<keyword evidence="7" id="KW-0234">DNA repair</keyword>
<evidence type="ECO:0000256" key="10">
    <source>
        <dbReference type="ARBA" id="ARBA00068926"/>
    </source>
</evidence>
<dbReference type="HAMAP" id="MF_00527">
    <property type="entry name" value="3MGH"/>
    <property type="match status" value="1"/>
</dbReference>
<evidence type="ECO:0000313" key="14">
    <source>
        <dbReference type="Ensembl" id="ENSCMIP00000022625.1"/>
    </source>
</evidence>
<sequence>MLGQLLVRRFADGSQAGGRIVETEAYLGGEDQASHSCGGRRTQRNAAMYMEPGTMYVYQIYGLYYCLNVSRLEPLRGLEAMRQRRSARRTASGSKALKDQELCNGPAKLCQALQVTKDFDRRDLATDSEAWLEPGPQDITEGDIVSTSRIGVGYAGEWTAKPLRFYLQGNKCVSVVIIIIIFAFDTL</sequence>
<dbReference type="GO" id="GO:0006284">
    <property type="term" value="P:base-excision repair"/>
    <property type="evidence" value="ECO:0007669"/>
    <property type="project" value="InterPro"/>
</dbReference>
<comment type="subunit">
    <text evidence="9">Binds MBD1. Binds SSBP1.</text>
</comment>
<dbReference type="GeneTree" id="ENSGT00390000009825"/>
<dbReference type="EC" id="3.2.2.21" evidence="4"/>
<dbReference type="SUPFAM" id="SSF50486">
    <property type="entry name" value="FMT C-terminal domain-like"/>
    <property type="match status" value="1"/>
</dbReference>
<dbReference type="PANTHER" id="PTHR10429:SF0">
    <property type="entry name" value="DNA-3-METHYLADENINE GLYCOSYLASE"/>
    <property type="match status" value="1"/>
</dbReference>
<proteinExistence type="inferred from homology"/>
<evidence type="ECO:0000256" key="5">
    <source>
        <dbReference type="ARBA" id="ARBA00022763"/>
    </source>
</evidence>
<evidence type="ECO:0000256" key="6">
    <source>
        <dbReference type="ARBA" id="ARBA00022801"/>
    </source>
</evidence>
<dbReference type="PANTHER" id="PTHR10429">
    <property type="entry name" value="DNA-3-METHYLADENINE GLYCOSYLASE"/>
    <property type="match status" value="1"/>
</dbReference>
<dbReference type="AlphaFoldDB" id="A0A4W3IPL9"/>
<evidence type="ECO:0000256" key="3">
    <source>
        <dbReference type="ARBA" id="ARBA00009232"/>
    </source>
</evidence>
<dbReference type="STRING" id="7868.ENSCMIP00000022625"/>
<reference evidence="14" key="5">
    <citation type="submission" date="2025-09" db="UniProtKB">
        <authorList>
            <consortium name="Ensembl"/>
        </authorList>
    </citation>
    <scope>IDENTIFICATION</scope>
</reference>
<keyword evidence="6" id="KW-0378">Hydrolase</keyword>
<protein>
    <recommendedName>
        <fullName evidence="10">DNA-3-methyladenine glycosylase</fullName>
        <ecNumber evidence="4">3.2.2.21</ecNumber>
    </recommendedName>
    <alternativeName>
        <fullName evidence="11">3-alkyladenine DNA glycosylase</fullName>
    </alternativeName>
    <alternativeName>
        <fullName evidence="8">3-methyladenine DNA glycosidase</fullName>
    </alternativeName>
    <alternativeName>
        <fullName evidence="13">ADPG</fullName>
    </alternativeName>
    <alternativeName>
        <fullName evidence="12">N-methylpurine-DNA glycosylase</fullName>
    </alternativeName>
</protein>
<reference evidence="15" key="3">
    <citation type="journal article" date="2014" name="Nature">
        <title>Elephant shark genome provides unique insights into gnathostome evolution.</title>
        <authorList>
            <consortium name="International Elephant Shark Genome Sequencing Consortium"/>
            <person name="Venkatesh B."/>
            <person name="Lee A.P."/>
            <person name="Ravi V."/>
            <person name="Maurya A.K."/>
            <person name="Lian M.M."/>
            <person name="Swann J.B."/>
            <person name="Ohta Y."/>
            <person name="Flajnik M.F."/>
            <person name="Sutoh Y."/>
            <person name="Kasahara M."/>
            <person name="Hoon S."/>
            <person name="Gangu V."/>
            <person name="Roy S.W."/>
            <person name="Irimia M."/>
            <person name="Korzh V."/>
            <person name="Kondrychyn I."/>
            <person name="Lim Z.W."/>
            <person name="Tay B.H."/>
            <person name="Tohari S."/>
            <person name="Kong K.W."/>
            <person name="Ho S."/>
            <person name="Lorente-Galdos B."/>
            <person name="Quilez J."/>
            <person name="Marques-Bonet T."/>
            <person name="Raney B.J."/>
            <person name="Ingham P.W."/>
            <person name="Tay A."/>
            <person name="Hillier L.W."/>
            <person name="Minx P."/>
            <person name="Boehm T."/>
            <person name="Wilson R.K."/>
            <person name="Brenner S."/>
            <person name="Warren W.C."/>
        </authorList>
    </citation>
    <scope>NUCLEOTIDE SEQUENCE [LARGE SCALE GENOMIC DNA]</scope>
</reference>
<comment type="catalytic activity">
    <reaction evidence="1">
        <text>Hydrolysis of alkylated DNA, releasing 3-methyladenine, 3-methylguanine, 7-methylguanine and 7-methyladenine.</text>
        <dbReference type="EC" id="3.2.2.21"/>
    </reaction>
</comment>
<organism evidence="14 15">
    <name type="scientific">Callorhinchus milii</name>
    <name type="common">Ghost shark</name>
    <dbReference type="NCBI Taxonomy" id="7868"/>
    <lineage>
        <taxon>Eukaryota</taxon>
        <taxon>Metazoa</taxon>
        <taxon>Chordata</taxon>
        <taxon>Craniata</taxon>
        <taxon>Vertebrata</taxon>
        <taxon>Chondrichthyes</taxon>
        <taxon>Holocephali</taxon>
        <taxon>Chimaeriformes</taxon>
        <taxon>Callorhinchidae</taxon>
        <taxon>Callorhinchus</taxon>
    </lineage>
</organism>
<evidence type="ECO:0000313" key="15">
    <source>
        <dbReference type="Proteomes" id="UP000314986"/>
    </source>
</evidence>
<evidence type="ECO:0000256" key="7">
    <source>
        <dbReference type="ARBA" id="ARBA00023204"/>
    </source>
</evidence>
<dbReference type="GO" id="GO:0003905">
    <property type="term" value="F:alkylbase DNA N-glycosylase activity"/>
    <property type="evidence" value="ECO:0007669"/>
    <property type="project" value="UniProtKB-EC"/>
</dbReference>
<dbReference type="InterPro" id="IPR003180">
    <property type="entry name" value="MPG"/>
</dbReference>
<comment type="similarity">
    <text evidence="3">Belongs to the DNA glycosylase MPG family.</text>
</comment>
<dbReference type="GO" id="GO:0003677">
    <property type="term" value="F:DNA binding"/>
    <property type="evidence" value="ECO:0007669"/>
    <property type="project" value="InterPro"/>
</dbReference>
<reference evidence="15" key="1">
    <citation type="journal article" date="2006" name="Science">
        <title>Ancient noncoding elements conserved in the human genome.</title>
        <authorList>
            <person name="Venkatesh B."/>
            <person name="Kirkness E.F."/>
            <person name="Loh Y.H."/>
            <person name="Halpern A.L."/>
            <person name="Lee A.P."/>
            <person name="Johnson J."/>
            <person name="Dandona N."/>
            <person name="Viswanathan L.D."/>
            <person name="Tay A."/>
            <person name="Venter J.C."/>
            <person name="Strausberg R.L."/>
            <person name="Brenner S."/>
        </authorList>
    </citation>
    <scope>NUCLEOTIDE SEQUENCE [LARGE SCALE GENOMIC DNA]</scope>
</reference>
<evidence type="ECO:0000256" key="4">
    <source>
        <dbReference type="ARBA" id="ARBA00012000"/>
    </source>
</evidence>
<name>A0A4W3IPL9_CALMI</name>
<dbReference type="Proteomes" id="UP000314986">
    <property type="component" value="Unassembled WGS sequence"/>
</dbReference>
<evidence type="ECO:0000256" key="1">
    <source>
        <dbReference type="ARBA" id="ARBA00000086"/>
    </source>
</evidence>
<comment type="function">
    <text evidence="2">Hydrolysis of the deoxyribose N-glycosidic bond to excise 3-methyladenine, and 7-methylguanine from the damaged DNA polymer formed by alkylation lesions.</text>
</comment>
<dbReference type="InterPro" id="IPR011034">
    <property type="entry name" value="Formyl_transferase-like_C_sf"/>
</dbReference>
<keyword evidence="5" id="KW-0227">DNA damage</keyword>
<evidence type="ECO:0000256" key="8">
    <source>
        <dbReference type="ARBA" id="ARBA00033426"/>
    </source>
</evidence>
<dbReference type="FunFam" id="3.10.300.10:FF:000001">
    <property type="entry name" value="Putative 3-methyladenine DNA glycosylase"/>
    <property type="match status" value="1"/>
</dbReference>
<evidence type="ECO:0000256" key="12">
    <source>
        <dbReference type="ARBA" id="ARBA00078171"/>
    </source>
</evidence>
<dbReference type="NCBIfam" id="TIGR00567">
    <property type="entry name" value="3mg"/>
    <property type="match status" value="1"/>
</dbReference>
<evidence type="ECO:0000256" key="11">
    <source>
        <dbReference type="ARBA" id="ARBA00076879"/>
    </source>
</evidence>
<keyword evidence="15" id="KW-1185">Reference proteome</keyword>
<dbReference type="Pfam" id="PF02245">
    <property type="entry name" value="Pur_DNA_glyco"/>
    <property type="match status" value="1"/>
</dbReference>
<dbReference type="InterPro" id="IPR036995">
    <property type="entry name" value="MPG_sf"/>
</dbReference>
<accession>A0A4W3IPL9</accession>
<dbReference type="OMA" id="LPWRWYL"/>
<evidence type="ECO:0000256" key="9">
    <source>
        <dbReference type="ARBA" id="ARBA00066187"/>
    </source>
</evidence>
<dbReference type="Gene3D" id="3.10.300.10">
    <property type="entry name" value="Methylpurine-DNA glycosylase (MPG)"/>
    <property type="match status" value="1"/>
</dbReference>
<dbReference type="InParanoid" id="A0A4W3IPL9"/>
<evidence type="ECO:0000256" key="2">
    <source>
        <dbReference type="ARBA" id="ARBA00002421"/>
    </source>
</evidence>
<evidence type="ECO:0000256" key="13">
    <source>
        <dbReference type="ARBA" id="ARBA00082988"/>
    </source>
</evidence>
<dbReference type="Ensembl" id="ENSCMIT00000023013.1">
    <property type="protein sequence ID" value="ENSCMIP00000022625.1"/>
    <property type="gene ID" value="ENSCMIG00000010177.1"/>
</dbReference>
<dbReference type="CDD" id="cd00540">
    <property type="entry name" value="AAG"/>
    <property type="match status" value="1"/>
</dbReference>
<reference evidence="14" key="4">
    <citation type="submission" date="2025-08" db="UniProtKB">
        <authorList>
            <consortium name="Ensembl"/>
        </authorList>
    </citation>
    <scope>IDENTIFICATION</scope>
</reference>
<reference evidence="15" key="2">
    <citation type="journal article" date="2007" name="PLoS Biol.">
        <title>Survey sequencing and comparative analysis of the elephant shark (Callorhinchus milii) genome.</title>
        <authorList>
            <person name="Venkatesh B."/>
            <person name="Kirkness E.F."/>
            <person name="Loh Y.H."/>
            <person name="Halpern A.L."/>
            <person name="Lee A.P."/>
            <person name="Johnson J."/>
            <person name="Dandona N."/>
            <person name="Viswanathan L.D."/>
            <person name="Tay A."/>
            <person name="Venter J.C."/>
            <person name="Strausberg R.L."/>
            <person name="Brenner S."/>
        </authorList>
    </citation>
    <scope>NUCLEOTIDE SEQUENCE [LARGE SCALE GENOMIC DNA]</scope>
</reference>